<dbReference type="RefSeq" id="WP_248550958.1">
    <property type="nucleotide sequence ID" value="NZ_JALPRK010000004.1"/>
</dbReference>
<evidence type="ECO:0000256" key="2">
    <source>
        <dbReference type="ARBA" id="ARBA00005658"/>
    </source>
</evidence>
<evidence type="ECO:0000256" key="1">
    <source>
        <dbReference type="ARBA" id="ARBA00004651"/>
    </source>
</evidence>
<reference evidence="9" key="1">
    <citation type="submission" date="2022-04" db="EMBL/GenBank/DDBJ databases">
        <authorList>
            <person name="Seo M.-J."/>
        </authorList>
    </citation>
    <scope>NUCLEOTIDE SEQUENCE</scope>
    <source>
        <strain evidence="9">MBLB2552</strain>
    </source>
</reference>
<dbReference type="PANTHER" id="PTHR30047:SF7">
    <property type="entry name" value="HIGH-AFFINITY CHOLINE TRANSPORT PROTEIN"/>
    <property type="match status" value="1"/>
</dbReference>
<dbReference type="AlphaFoldDB" id="A0A9X1XWU8"/>
<gene>
    <name evidence="9" type="ORF">M0651_06110</name>
</gene>
<feature type="transmembrane region" description="Helical" evidence="8">
    <location>
        <begin position="433"/>
        <end position="454"/>
    </location>
</feature>
<feature type="transmembrane region" description="Helical" evidence="8">
    <location>
        <begin position="393"/>
        <end position="421"/>
    </location>
</feature>
<evidence type="ECO:0000256" key="8">
    <source>
        <dbReference type="SAM" id="Phobius"/>
    </source>
</evidence>
<sequence>MVFMVSFLIILLFVLWGALAPEQLAKTADRVLEFSIGSFGWFYLMTTLGLLIFSFYLAFSKHGQVKLGSDDDEPEYSNLSWFAMLFSAGMGIGLVFWGASEPLSHYMTPPEGVEGGTPQAARLAMRYSFFHWGLHPWGVYTLISLALAYFQFRKGYRGLISMTFVPLLGEKIVKGFLGKSIDILAVIATAFGVATSLGLGTLQIGGGLHHLFGIQNTLTTQAVIISVVTVLFLLSATTGLDKGIKLLSNINLIIAVTLLVFVLLAGPTSFIFDTFTSTLGDYLQNLVVMSLRMTPFTQGTWVGNWTLFYWSWWIAWAPFVGTFIARVSRGRTIKEFVLGVLLVPSAFGFIWFSVFGGTGLNIEMFKLAGLAKSAQEDVTTALFFMLEQLPLGMLIAALATLLIITFFVTSADSATFVLGMLSTKGTLNPSNKVKLTWGILQSLIALTLLISGGLSGLQTASIVAALPFAVIMLGMCVSLLKALNGEDKERKHRERETRQFIEKMRAKENIEPTNSNG</sequence>
<protein>
    <submittedName>
        <fullName evidence="9">BCCT family transporter</fullName>
    </submittedName>
</protein>
<proteinExistence type="inferred from homology"/>
<evidence type="ECO:0000256" key="4">
    <source>
        <dbReference type="ARBA" id="ARBA00022475"/>
    </source>
</evidence>
<evidence type="ECO:0000256" key="6">
    <source>
        <dbReference type="ARBA" id="ARBA00022989"/>
    </source>
</evidence>
<keyword evidence="5 8" id="KW-0812">Transmembrane</keyword>
<feature type="transmembrane region" description="Helical" evidence="8">
    <location>
        <begin position="252"/>
        <end position="272"/>
    </location>
</feature>
<dbReference type="EMBL" id="JALPRK010000004">
    <property type="protein sequence ID" value="MCK8486747.1"/>
    <property type="molecule type" value="Genomic_DNA"/>
</dbReference>
<evidence type="ECO:0000256" key="5">
    <source>
        <dbReference type="ARBA" id="ARBA00022692"/>
    </source>
</evidence>
<feature type="transmembrane region" description="Helical" evidence="8">
    <location>
        <begin position="79"/>
        <end position="99"/>
    </location>
</feature>
<dbReference type="PANTHER" id="PTHR30047">
    <property type="entry name" value="HIGH-AFFINITY CHOLINE TRANSPORT PROTEIN-RELATED"/>
    <property type="match status" value="1"/>
</dbReference>
<feature type="transmembrane region" description="Helical" evidence="8">
    <location>
        <begin position="181"/>
        <end position="202"/>
    </location>
</feature>
<comment type="similarity">
    <text evidence="2">Belongs to the BCCT transporter (TC 2.A.15) family.</text>
</comment>
<dbReference type="InterPro" id="IPR000060">
    <property type="entry name" value="BCCT_transptr"/>
</dbReference>
<feature type="transmembrane region" description="Helical" evidence="8">
    <location>
        <begin position="134"/>
        <end position="152"/>
    </location>
</feature>
<comment type="subcellular location">
    <subcellularLocation>
        <location evidence="1">Cell membrane</location>
        <topology evidence="1">Multi-pass membrane protein</topology>
    </subcellularLocation>
</comment>
<dbReference type="GO" id="GO:0005886">
    <property type="term" value="C:plasma membrane"/>
    <property type="evidence" value="ECO:0007669"/>
    <property type="project" value="UniProtKB-SubCell"/>
</dbReference>
<keyword evidence="10" id="KW-1185">Reference proteome</keyword>
<feature type="transmembrane region" description="Helical" evidence="8">
    <location>
        <begin position="336"/>
        <end position="355"/>
    </location>
</feature>
<dbReference type="InterPro" id="IPR018093">
    <property type="entry name" value="BCCT_CS"/>
</dbReference>
<dbReference type="Proteomes" id="UP001139534">
    <property type="component" value="Unassembled WGS sequence"/>
</dbReference>
<dbReference type="GO" id="GO:0022857">
    <property type="term" value="F:transmembrane transporter activity"/>
    <property type="evidence" value="ECO:0007669"/>
    <property type="project" value="InterPro"/>
</dbReference>
<dbReference type="Pfam" id="PF02028">
    <property type="entry name" value="BCCT"/>
    <property type="match status" value="1"/>
</dbReference>
<dbReference type="NCBIfam" id="TIGR00842">
    <property type="entry name" value="bcct"/>
    <property type="match status" value="1"/>
</dbReference>
<keyword evidence="7 8" id="KW-0472">Membrane</keyword>
<name>A0A9X1XWU8_9BACL</name>
<evidence type="ECO:0000313" key="9">
    <source>
        <dbReference type="EMBL" id="MCK8486747.1"/>
    </source>
</evidence>
<feature type="transmembrane region" description="Helical" evidence="8">
    <location>
        <begin position="222"/>
        <end position="240"/>
    </location>
</feature>
<feature type="transmembrane region" description="Helical" evidence="8">
    <location>
        <begin position="41"/>
        <end position="59"/>
    </location>
</feature>
<accession>A0A9X1XWU8</accession>
<feature type="transmembrane region" description="Helical" evidence="8">
    <location>
        <begin position="460"/>
        <end position="483"/>
    </location>
</feature>
<evidence type="ECO:0000256" key="3">
    <source>
        <dbReference type="ARBA" id="ARBA00022448"/>
    </source>
</evidence>
<dbReference type="PROSITE" id="PS01303">
    <property type="entry name" value="BCCT"/>
    <property type="match status" value="1"/>
</dbReference>
<evidence type="ECO:0000313" key="10">
    <source>
        <dbReference type="Proteomes" id="UP001139534"/>
    </source>
</evidence>
<organism evidence="9 10">
    <name type="scientific">Paenibacillus mellifer</name>
    <dbReference type="NCBI Taxonomy" id="2937794"/>
    <lineage>
        <taxon>Bacteria</taxon>
        <taxon>Bacillati</taxon>
        <taxon>Bacillota</taxon>
        <taxon>Bacilli</taxon>
        <taxon>Bacillales</taxon>
        <taxon>Paenibacillaceae</taxon>
        <taxon>Paenibacillus</taxon>
    </lineage>
</organism>
<comment type="caution">
    <text evidence="9">The sequence shown here is derived from an EMBL/GenBank/DDBJ whole genome shotgun (WGS) entry which is preliminary data.</text>
</comment>
<evidence type="ECO:0000256" key="7">
    <source>
        <dbReference type="ARBA" id="ARBA00023136"/>
    </source>
</evidence>
<feature type="transmembrane region" description="Helical" evidence="8">
    <location>
        <begin position="307"/>
        <end position="324"/>
    </location>
</feature>
<keyword evidence="3" id="KW-0813">Transport</keyword>
<keyword evidence="4" id="KW-1003">Cell membrane</keyword>
<keyword evidence="6 8" id="KW-1133">Transmembrane helix</keyword>